<evidence type="ECO:0000259" key="8">
    <source>
        <dbReference type="PROSITE" id="PS50109"/>
    </source>
</evidence>
<dbReference type="Pfam" id="PF13426">
    <property type="entry name" value="PAS_9"/>
    <property type="match status" value="2"/>
</dbReference>
<comment type="catalytic activity">
    <reaction evidence="1">
        <text>ATP + protein L-histidine = ADP + protein N-phospho-L-histidine.</text>
        <dbReference type="EC" id="2.7.13.3"/>
    </reaction>
</comment>
<dbReference type="PROSITE" id="PS50113">
    <property type="entry name" value="PAC"/>
    <property type="match status" value="1"/>
</dbReference>
<reference evidence="11" key="1">
    <citation type="submission" date="2016-10" db="EMBL/GenBank/DDBJ databases">
        <authorList>
            <person name="Varghese N."/>
            <person name="Submissions S."/>
        </authorList>
    </citation>
    <scope>NUCLEOTIDE SEQUENCE [LARGE SCALE GENOMIC DNA]</scope>
    <source>
        <strain evidence="11">BP1-148</strain>
    </source>
</reference>
<keyword evidence="7" id="KW-1133">Transmembrane helix</keyword>
<evidence type="ECO:0000256" key="3">
    <source>
        <dbReference type="ARBA" id="ARBA00022553"/>
    </source>
</evidence>
<dbReference type="SUPFAM" id="SSF53850">
    <property type="entry name" value="Periplasmic binding protein-like II"/>
    <property type="match status" value="1"/>
</dbReference>
<feature type="transmembrane region" description="Helical" evidence="7">
    <location>
        <begin position="279"/>
        <end position="301"/>
    </location>
</feature>
<dbReference type="SMART" id="SM00387">
    <property type="entry name" value="HATPase_c"/>
    <property type="match status" value="1"/>
</dbReference>
<dbReference type="PROSITE" id="PS50109">
    <property type="entry name" value="HIS_KIN"/>
    <property type="match status" value="1"/>
</dbReference>
<dbReference type="RefSeq" id="WP_091816126.1">
    <property type="nucleotide sequence ID" value="NZ_FNCQ01000005.1"/>
</dbReference>
<keyword evidence="4" id="KW-0808">Transferase</keyword>
<dbReference type="Proteomes" id="UP000198779">
    <property type="component" value="Unassembled WGS sequence"/>
</dbReference>
<dbReference type="InterPro" id="IPR003594">
    <property type="entry name" value="HATPase_dom"/>
</dbReference>
<dbReference type="EC" id="2.7.13.3" evidence="2"/>
<dbReference type="InterPro" id="IPR050736">
    <property type="entry name" value="Sensor_HK_Regulatory"/>
</dbReference>
<dbReference type="InterPro" id="IPR004358">
    <property type="entry name" value="Sig_transdc_His_kin-like_C"/>
</dbReference>
<evidence type="ECO:0000256" key="2">
    <source>
        <dbReference type="ARBA" id="ARBA00012438"/>
    </source>
</evidence>
<dbReference type="Pfam" id="PF00512">
    <property type="entry name" value="HisKA"/>
    <property type="match status" value="1"/>
</dbReference>
<keyword evidence="7" id="KW-0472">Membrane</keyword>
<accession>A0A1G7V4R7</accession>
<dbReference type="GO" id="GO:0000155">
    <property type="term" value="F:phosphorelay sensor kinase activity"/>
    <property type="evidence" value="ECO:0007669"/>
    <property type="project" value="InterPro"/>
</dbReference>
<evidence type="ECO:0000259" key="9">
    <source>
        <dbReference type="PROSITE" id="PS50113"/>
    </source>
</evidence>
<dbReference type="SMART" id="SM00062">
    <property type="entry name" value="PBPb"/>
    <property type="match status" value="1"/>
</dbReference>
<dbReference type="Gene3D" id="3.40.190.10">
    <property type="entry name" value="Periplasmic binding protein-like II"/>
    <property type="match status" value="2"/>
</dbReference>
<dbReference type="InterPro" id="IPR036890">
    <property type="entry name" value="HATPase_C_sf"/>
</dbReference>
<dbReference type="InterPro" id="IPR003661">
    <property type="entry name" value="HisK_dim/P_dom"/>
</dbReference>
<dbReference type="SUPFAM" id="SSF55785">
    <property type="entry name" value="PYP-like sensor domain (PAS domain)"/>
    <property type="match status" value="2"/>
</dbReference>
<dbReference type="PANTHER" id="PTHR43711">
    <property type="entry name" value="TWO-COMPONENT HISTIDINE KINASE"/>
    <property type="match status" value="1"/>
</dbReference>
<evidence type="ECO:0000313" key="11">
    <source>
        <dbReference type="Proteomes" id="UP000198779"/>
    </source>
</evidence>
<dbReference type="InterPro" id="IPR000700">
    <property type="entry name" value="PAS-assoc_C"/>
</dbReference>
<keyword evidence="3" id="KW-0597">Phosphoprotein</keyword>
<dbReference type="InterPro" id="IPR000014">
    <property type="entry name" value="PAS"/>
</dbReference>
<name>A0A1G7V4R7_9BACT</name>
<gene>
    <name evidence="10" type="ORF">SAMN04487901_10583</name>
</gene>
<dbReference type="PANTHER" id="PTHR43711:SF31">
    <property type="entry name" value="HISTIDINE KINASE"/>
    <property type="match status" value="1"/>
</dbReference>
<dbReference type="EMBL" id="FNCQ01000005">
    <property type="protein sequence ID" value="SDG54501.1"/>
    <property type="molecule type" value="Genomic_DNA"/>
</dbReference>
<sequence>MINPLHNPQRRSNCCVWKQGLIALLVVLLCGLTQGYAQDQPEDALHFTADDPVVYEDSWDVWPYSFLEDGKPTGYRVDLMRMIFEELGMPYEIKLKDFRKVLDDLKSGKADVMIGLKAPYHDKYGQYGGIALNLATHSVVYAKGEQQPIKTLNDLARNRVIVHKGSYSHHLMQEKGWEKNAIPYNDMKEAMLQVSTEGEGVIVWNTMSLKWQLNQYHSDNLEIKPIDMPHSEYRFMSNNPQLLALMDSTYAVLRAQDRLQELQNKWFYPERKDTGIPSWIWMVANLLVLFLAGILGIYLFYTIRARRATRDIRRENTRLALTLKASNVRIWIYDIRRQTVTWLDKNGNNKHEYTLLQFFSNYTSQDLEQMMQALNRITNQEVENAELTMQAPSDVNSSDIHDYAISLSVLHRDRNGKPTVIIGTRNDISEDRQRQNRVKDTLIRYQAIFDSVMIDMVYFDKNGFIVDLNDKACHTFGCRREDILSKDIHICDFYGLKEEDLPQDRHEPFYANIRLKVPFGRGVQKAISYELKLQPLYDDSGKVLQGGYGTGRDVTDISNYHHQRLEGLQQLTQANKEVSRYIDNINYALKVGGMRFVIYQPDTHIMSIYSTISNVQQQLTQTHAIHLLEEEYRMQAMQMLMDMDSHKATHIDVTLKTTLKNPDGQPLYIQLLLIPSTFSQGKEYFGICRDVSEQKNTEVLLEKETVKAQEVETIKNAFLHNMNYEIRTPLNSIVGFAEFFQMPHSPEDEVLFVEEIKNNAATLLALINNILFLSRIDAGMIEIKTKPTDFALAFDSMCNTYWGNNHTKEGVNFIVENHYSHMVLDIDVQNIGVILEQLIKNAKQFTEKGSIRVHYDYTGDQLIVAVEDTGSGIEPELTDHIFERFSTGANNGTGLGLSICHELTRLMNGSIKIKSAEGKGTTVWFAIPCKAKEIERKNI</sequence>
<keyword evidence="11" id="KW-1185">Reference proteome</keyword>
<feature type="domain" description="Histidine kinase" evidence="8">
    <location>
        <begin position="721"/>
        <end position="931"/>
    </location>
</feature>
<keyword evidence="7" id="KW-0812">Transmembrane</keyword>
<evidence type="ECO:0000256" key="4">
    <source>
        <dbReference type="ARBA" id="ARBA00022679"/>
    </source>
</evidence>
<dbReference type="InterPro" id="IPR001638">
    <property type="entry name" value="Solute-binding_3/MltF_N"/>
</dbReference>
<evidence type="ECO:0000256" key="5">
    <source>
        <dbReference type="ARBA" id="ARBA00022777"/>
    </source>
</evidence>
<dbReference type="Gene3D" id="3.30.565.10">
    <property type="entry name" value="Histidine kinase-like ATPase, C-terminal domain"/>
    <property type="match status" value="1"/>
</dbReference>
<dbReference type="NCBIfam" id="TIGR00229">
    <property type="entry name" value="sensory_box"/>
    <property type="match status" value="1"/>
</dbReference>
<organism evidence="10 11">
    <name type="scientific">Prevotella communis</name>
    <dbReference type="NCBI Taxonomy" id="2913614"/>
    <lineage>
        <taxon>Bacteria</taxon>
        <taxon>Pseudomonadati</taxon>
        <taxon>Bacteroidota</taxon>
        <taxon>Bacteroidia</taxon>
        <taxon>Bacteroidales</taxon>
        <taxon>Prevotellaceae</taxon>
        <taxon>Prevotella</taxon>
    </lineage>
</organism>
<evidence type="ECO:0000256" key="1">
    <source>
        <dbReference type="ARBA" id="ARBA00000085"/>
    </source>
</evidence>
<dbReference type="Pfam" id="PF02518">
    <property type="entry name" value="HATPase_c"/>
    <property type="match status" value="1"/>
</dbReference>
<evidence type="ECO:0000256" key="6">
    <source>
        <dbReference type="ARBA" id="ARBA00023012"/>
    </source>
</evidence>
<dbReference type="InterPro" id="IPR036097">
    <property type="entry name" value="HisK_dim/P_sf"/>
</dbReference>
<evidence type="ECO:0000313" key="10">
    <source>
        <dbReference type="EMBL" id="SDG54501.1"/>
    </source>
</evidence>
<dbReference type="SUPFAM" id="SSF55874">
    <property type="entry name" value="ATPase domain of HSP90 chaperone/DNA topoisomerase II/histidine kinase"/>
    <property type="match status" value="1"/>
</dbReference>
<evidence type="ECO:0000256" key="7">
    <source>
        <dbReference type="SAM" id="Phobius"/>
    </source>
</evidence>
<protein>
    <recommendedName>
        <fullName evidence="2">histidine kinase</fullName>
        <ecNumber evidence="2">2.7.13.3</ecNumber>
    </recommendedName>
</protein>
<proteinExistence type="predicted"/>
<dbReference type="PRINTS" id="PR00344">
    <property type="entry name" value="BCTRLSENSOR"/>
</dbReference>
<dbReference type="Gene3D" id="1.10.287.130">
    <property type="match status" value="1"/>
</dbReference>
<dbReference type="CDD" id="cd00082">
    <property type="entry name" value="HisKA"/>
    <property type="match status" value="1"/>
</dbReference>
<dbReference type="AlphaFoldDB" id="A0A1G7V4R7"/>
<dbReference type="SUPFAM" id="SSF47384">
    <property type="entry name" value="Homodimeric domain of signal transducing histidine kinase"/>
    <property type="match status" value="1"/>
</dbReference>
<keyword evidence="5" id="KW-0418">Kinase</keyword>
<keyword evidence="6" id="KW-0902">Two-component regulatory system</keyword>
<dbReference type="InterPro" id="IPR035965">
    <property type="entry name" value="PAS-like_dom_sf"/>
</dbReference>
<dbReference type="STRING" id="645274.SAMN04487901_10583"/>
<dbReference type="Pfam" id="PF00497">
    <property type="entry name" value="SBP_bac_3"/>
    <property type="match status" value="1"/>
</dbReference>
<dbReference type="SMART" id="SM00388">
    <property type="entry name" value="HisKA"/>
    <property type="match status" value="1"/>
</dbReference>
<dbReference type="Gene3D" id="3.30.450.20">
    <property type="entry name" value="PAS domain"/>
    <property type="match status" value="3"/>
</dbReference>
<feature type="domain" description="PAC" evidence="9">
    <location>
        <begin position="653"/>
        <end position="703"/>
    </location>
</feature>
<dbReference type="InterPro" id="IPR005467">
    <property type="entry name" value="His_kinase_dom"/>
</dbReference>